<dbReference type="HOGENOM" id="CLU_858831_0_0_1"/>
<reference evidence="2 3" key="1">
    <citation type="journal article" date="2014" name="Genome Biol.">
        <title>Transcriptome and methylome profiling reveals relics of genome dominance in the mesopolyploid Brassica oleracea.</title>
        <authorList>
            <person name="Parkin I.A."/>
            <person name="Koh C."/>
            <person name="Tang H."/>
            <person name="Robinson S.J."/>
            <person name="Kagale S."/>
            <person name="Clarke W.E."/>
            <person name="Town C.D."/>
            <person name="Nixon J."/>
            <person name="Krishnakumar V."/>
            <person name="Bidwell S.L."/>
            <person name="Denoeud F."/>
            <person name="Belcram H."/>
            <person name="Links M.G."/>
            <person name="Just J."/>
            <person name="Clarke C."/>
            <person name="Bender T."/>
            <person name="Huebert T."/>
            <person name="Mason A.S."/>
            <person name="Pires J.C."/>
            <person name="Barker G."/>
            <person name="Moore J."/>
            <person name="Walley P.G."/>
            <person name="Manoli S."/>
            <person name="Batley J."/>
            <person name="Edwards D."/>
            <person name="Nelson M.N."/>
            <person name="Wang X."/>
            <person name="Paterson A.H."/>
            <person name="King G."/>
            <person name="Bancroft I."/>
            <person name="Chalhoub B."/>
            <person name="Sharpe A.G."/>
        </authorList>
    </citation>
    <scope>NUCLEOTIDE SEQUENCE</scope>
    <source>
        <strain evidence="2 3">cv. TO1000</strain>
    </source>
</reference>
<evidence type="ECO:0000313" key="2">
    <source>
        <dbReference type="EnsemblPlants" id="Bo9g015090.1"/>
    </source>
</evidence>
<organism evidence="2 3">
    <name type="scientific">Brassica oleracea var. oleracea</name>
    <dbReference type="NCBI Taxonomy" id="109376"/>
    <lineage>
        <taxon>Eukaryota</taxon>
        <taxon>Viridiplantae</taxon>
        <taxon>Streptophyta</taxon>
        <taxon>Embryophyta</taxon>
        <taxon>Tracheophyta</taxon>
        <taxon>Spermatophyta</taxon>
        <taxon>Magnoliopsida</taxon>
        <taxon>eudicotyledons</taxon>
        <taxon>Gunneridae</taxon>
        <taxon>Pentapetalae</taxon>
        <taxon>rosids</taxon>
        <taxon>malvids</taxon>
        <taxon>Brassicales</taxon>
        <taxon>Brassicaceae</taxon>
        <taxon>Brassiceae</taxon>
        <taxon>Brassica</taxon>
    </lineage>
</organism>
<dbReference type="Pfam" id="PF03101">
    <property type="entry name" value="FAR1"/>
    <property type="match status" value="1"/>
</dbReference>
<evidence type="ECO:0000313" key="3">
    <source>
        <dbReference type="Proteomes" id="UP000032141"/>
    </source>
</evidence>
<dbReference type="AlphaFoldDB" id="A0A0D3E1V6"/>
<keyword evidence="3" id="KW-1185">Reference proteome</keyword>
<evidence type="ECO:0000259" key="1">
    <source>
        <dbReference type="Pfam" id="PF03101"/>
    </source>
</evidence>
<name>A0A0D3E1V6_BRAOL</name>
<dbReference type="Proteomes" id="UP000032141">
    <property type="component" value="Chromosome C9"/>
</dbReference>
<protein>
    <recommendedName>
        <fullName evidence="1">FAR1 domain-containing protein</fullName>
    </recommendedName>
</protein>
<dbReference type="eggNOG" id="KOG1303">
    <property type="taxonomic scope" value="Eukaryota"/>
</dbReference>
<sequence>MENSHLNGQETVPICPDESSLQVSSFTGLLRQNSDEFLAEEKVDTFSGDDVSVSDFEEEEDIGNNEDYLQIEDVDALEANNLNQKNYELFIGMDFSSDESAYKAYRKYGGNHGFDGLRQEPKVKKSFSRPTTRSGCKARMSCYLQSNGRYKIVTFEPNHNHDLVRTPMKHLLKSNRAMSISQRQHADDADMSGISAKATIEMMSRKVGGRANLGFIDKDLRNYIYRKRTAAMEKGDAGAVLEYFQKKNYTSEYSVNIPFLGKFNINLFRVVWRTAYVVGVLSLTNPFDTNPISVRTWLDLKYGSHETAMKEAIVNRHGDVLFFF</sequence>
<dbReference type="InterPro" id="IPR004330">
    <property type="entry name" value="FAR1_DNA_bnd_dom"/>
</dbReference>
<dbReference type="PANTHER" id="PTHR47718">
    <property type="entry name" value="OS01G0519700 PROTEIN"/>
    <property type="match status" value="1"/>
</dbReference>
<dbReference type="Gramene" id="Bo9g015090.1">
    <property type="protein sequence ID" value="Bo9g015090.1"/>
    <property type="gene ID" value="Bo9g015090"/>
</dbReference>
<dbReference type="OMA" id="PISVRTW"/>
<reference evidence="2" key="2">
    <citation type="submission" date="2015-03" db="UniProtKB">
        <authorList>
            <consortium name="EnsemblPlants"/>
        </authorList>
    </citation>
    <scope>IDENTIFICATION</scope>
</reference>
<proteinExistence type="predicted"/>
<dbReference type="EnsemblPlants" id="Bo9g015090.1">
    <property type="protein sequence ID" value="Bo9g015090.1"/>
    <property type="gene ID" value="Bo9g015090"/>
</dbReference>
<feature type="domain" description="FAR1" evidence="1">
    <location>
        <begin position="117"/>
        <end position="164"/>
    </location>
</feature>
<dbReference type="STRING" id="109376.A0A0D3E1V6"/>
<accession>A0A0D3E1V6</accession>